<dbReference type="RefSeq" id="WP_007092913.1">
    <property type="nucleotide sequence ID" value="NZ_CP142125.1"/>
</dbReference>
<protein>
    <recommendedName>
        <fullName evidence="4">Membrane-bound metal-dependent hydrolase</fullName>
    </recommendedName>
</protein>
<name>A9E6B9_9FLAO</name>
<evidence type="ECO:0000313" key="2">
    <source>
        <dbReference type="EMBL" id="EDP95007.1"/>
    </source>
</evidence>
<keyword evidence="1" id="KW-0812">Transmembrane</keyword>
<gene>
    <name evidence="2" type="ORF">KAOT1_01689</name>
</gene>
<dbReference type="InterPro" id="IPR007404">
    <property type="entry name" value="YdjM-like"/>
</dbReference>
<organism evidence="2 3">
    <name type="scientific">Kordia algicida OT-1</name>
    <dbReference type="NCBI Taxonomy" id="391587"/>
    <lineage>
        <taxon>Bacteria</taxon>
        <taxon>Pseudomonadati</taxon>
        <taxon>Bacteroidota</taxon>
        <taxon>Flavobacteriia</taxon>
        <taxon>Flavobacteriales</taxon>
        <taxon>Flavobacteriaceae</taxon>
        <taxon>Kordia</taxon>
    </lineage>
</organism>
<evidence type="ECO:0000256" key="1">
    <source>
        <dbReference type="SAM" id="Phobius"/>
    </source>
</evidence>
<dbReference type="HOGENOM" id="CLU_125861_0_0_10"/>
<feature type="transmembrane region" description="Helical" evidence="1">
    <location>
        <begin position="27"/>
        <end position="47"/>
    </location>
</feature>
<proteinExistence type="predicted"/>
<dbReference type="EMBL" id="ABIB01000011">
    <property type="protein sequence ID" value="EDP95007.1"/>
    <property type="molecule type" value="Genomic_DNA"/>
</dbReference>
<dbReference type="Pfam" id="PF04307">
    <property type="entry name" value="YdjM"/>
    <property type="match status" value="1"/>
</dbReference>
<evidence type="ECO:0008006" key="4">
    <source>
        <dbReference type="Google" id="ProtNLM"/>
    </source>
</evidence>
<evidence type="ECO:0000313" key="3">
    <source>
        <dbReference type="Proteomes" id="UP000002945"/>
    </source>
</evidence>
<comment type="caution">
    <text evidence="2">The sequence shown here is derived from an EMBL/GenBank/DDBJ whole genome shotgun (WGS) entry which is preliminary data.</text>
</comment>
<dbReference type="STRING" id="391587.KAOT1_01689"/>
<feature type="transmembrane region" description="Helical" evidence="1">
    <location>
        <begin position="84"/>
        <end position="106"/>
    </location>
</feature>
<dbReference type="PANTHER" id="PTHR35531:SF1">
    <property type="entry name" value="INNER MEMBRANE PROTEIN YBCI-RELATED"/>
    <property type="match status" value="1"/>
</dbReference>
<keyword evidence="3" id="KW-1185">Reference proteome</keyword>
<dbReference type="OrthoDB" id="9794683at2"/>
<dbReference type="PANTHER" id="PTHR35531">
    <property type="entry name" value="INNER MEMBRANE PROTEIN YBCI-RELATED"/>
    <property type="match status" value="1"/>
</dbReference>
<dbReference type="eggNOG" id="COG1988">
    <property type="taxonomic scope" value="Bacteria"/>
</dbReference>
<dbReference type="AlphaFoldDB" id="A9E6B9"/>
<keyword evidence="1" id="KW-0472">Membrane</keyword>
<accession>A9E6B9</accession>
<keyword evidence="1" id="KW-1133">Transmembrane helix</keyword>
<feature type="transmembrane region" description="Helical" evidence="1">
    <location>
        <begin position="157"/>
        <end position="174"/>
    </location>
</feature>
<dbReference type="Proteomes" id="UP000002945">
    <property type="component" value="Unassembled WGS sequence"/>
</dbReference>
<sequence length="179" mass="20222">MASIFGHALAAYTIGKVSNLQLNPVKFSLLLIFCAVIPDADVIMFHFDYSYMHPLGHRGFSHSILFAFLLAFLIRALFYRKITYFSKTGIVLFITFLLATLSHSLLDALTNGGRGVGFFIPFDNTRYFFPWRPILVSPLGVSNFFSDYGFRVLQNEAFYIGIPCVILLAIAIFLKKKSI</sequence>
<reference evidence="2 3" key="1">
    <citation type="journal article" date="2011" name="J. Bacteriol.">
        <title>Genome sequence of the algicidal bacterium Kordia algicida OT-1.</title>
        <authorList>
            <person name="Lee H.S."/>
            <person name="Kang S.G."/>
            <person name="Kwon K.K."/>
            <person name="Lee J.H."/>
            <person name="Kim S.J."/>
        </authorList>
    </citation>
    <scope>NUCLEOTIDE SEQUENCE [LARGE SCALE GENOMIC DNA]</scope>
    <source>
        <strain evidence="2 3">OT-1</strain>
    </source>
</reference>
<feature type="transmembrane region" description="Helical" evidence="1">
    <location>
        <begin position="59"/>
        <end position="78"/>
    </location>
</feature>